<proteinExistence type="predicted"/>
<protein>
    <submittedName>
        <fullName evidence="2">Uncharacterized protein</fullName>
    </submittedName>
</protein>
<organism evidence="2">
    <name type="scientific">Tanacetum cinerariifolium</name>
    <name type="common">Dalmatian daisy</name>
    <name type="synonym">Chrysanthemum cinerariifolium</name>
    <dbReference type="NCBI Taxonomy" id="118510"/>
    <lineage>
        <taxon>Eukaryota</taxon>
        <taxon>Viridiplantae</taxon>
        <taxon>Streptophyta</taxon>
        <taxon>Embryophyta</taxon>
        <taxon>Tracheophyta</taxon>
        <taxon>Spermatophyta</taxon>
        <taxon>Magnoliopsida</taxon>
        <taxon>eudicotyledons</taxon>
        <taxon>Gunneridae</taxon>
        <taxon>Pentapetalae</taxon>
        <taxon>asterids</taxon>
        <taxon>campanulids</taxon>
        <taxon>Asterales</taxon>
        <taxon>Asteraceae</taxon>
        <taxon>Asteroideae</taxon>
        <taxon>Anthemideae</taxon>
        <taxon>Anthemidinae</taxon>
        <taxon>Tanacetum</taxon>
    </lineage>
</organism>
<sequence length="320" mass="36871">MVIIEKEEKELHVVLQNLTQNVMSRPESSAQKSTQASNSNTQRSSSPSPGRKEFMKREEDIEKVLQNSSHGKPKWYVIFNRPFRGIYTDRAIASTRKSVSHKSYLTKEATEKALEESYKTIATEETQKMKNIPTAKEKEEMRRPTVENFQRQLDSLMNYNEVHATMLFYPKKRRNIGPKAVFMPEASPKDIYDYYVQGLVDMIYINGETLKELQEFPLKEQKLLVPSITVAQLGVSNKGYPDKDEKIECAPPTIDDLERIDEVQLKVLSDFEDQIELFSGLLAPLPEDLKQQLCSYMTRNTRHHCYYCLEGTSSSPIIEG</sequence>
<feature type="compositionally biased region" description="Low complexity" evidence="1">
    <location>
        <begin position="33"/>
        <end position="49"/>
    </location>
</feature>
<dbReference type="AlphaFoldDB" id="A0A6L2NVD9"/>
<feature type="region of interest" description="Disordered" evidence="1">
    <location>
        <begin position="22"/>
        <end position="55"/>
    </location>
</feature>
<evidence type="ECO:0000313" key="2">
    <source>
        <dbReference type="EMBL" id="GEU89002.1"/>
    </source>
</evidence>
<feature type="compositionally biased region" description="Polar residues" evidence="1">
    <location>
        <begin position="22"/>
        <end position="32"/>
    </location>
</feature>
<gene>
    <name evidence="2" type="ORF">Tci_060980</name>
</gene>
<name>A0A6L2NVD9_TANCI</name>
<accession>A0A6L2NVD9</accession>
<dbReference type="EMBL" id="BKCJ010009867">
    <property type="protein sequence ID" value="GEU89002.1"/>
    <property type="molecule type" value="Genomic_DNA"/>
</dbReference>
<reference evidence="2" key="1">
    <citation type="journal article" date="2019" name="Sci. Rep.">
        <title>Draft genome of Tanacetum cinerariifolium, the natural source of mosquito coil.</title>
        <authorList>
            <person name="Yamashiro T."/>
            <person name="Shiraishi A."/>
            <person name="Satake H."/>
            <person name="Nakayama K."/>
        </authorList>
    </citation>
    <scope>NUCLEOTIDE SEQUENCE</scope>
</reference>
<comment type="caution">
    <text evidence="2">The sequence shown here is derived from an EMBL/GenBank/DDBJ whole genome shotgun (WGS) entry which is preliminary data.</text>
</comment>
<evidence type="ECO:0000256" key="1">
    <source>
        <dbReference type="SAM" id="MobiDB-lite"/>
    </source>
</evidence>